<keyword evidence="1" id="KW-0472">Membrane</keyword>
<dbReference type="AlphaFoldDB" id="M6VIF3"/>
<comment type="caution">
    <text evidence="2">The sequence shown here is derived from an EMBL/GenBank/DDBJ whole genome shotgun (WGS) entry which is preliminary data.</text>
</comment>
<dbReference type="EMBL" id="AKWD02000020">
    <property type="protein sequence ID" value="EMO54831.1"/>
    <property type="molecule type" value="Genomic_DNA"/>
</dbReference>
<evidence type="ECO:0000256" key="1">
    <source>
        <dbReference type="SAM" id="Phobius"/>
    </source>
</evidence>
<gene>
    <name evidence="2" type="ORF">LEP1GSC172_4343</name>
</gene>
<name>M6VIF3_9LEPT</name>
<evidence type="ECO:0000313" key="2">
    <source>
        <dbReference type="EMBL" id="EMO54831.1"/>
    </source>
</evidence>
<keyword evidence="1" id="KW-0812">Transmembrane</keyword>
<dbReference type="Proteomes" id="UP000012112">
    <property type="component" value="Unassembled WGS sequence"/>
</dbReference>
<accession>M6VIF3</accession>
<evidence type="ECO:0000313" key="3">
    <source>
        <dbReference type="Proteomes" id="UP000012112"/>
    </source>
</evidence>
<keyword evidence="1" id="KW-1133">Transmembrane helix</keyword>
<sequence>MTFLISSLLSFGTFFPFRFIFFHPFHLFMSLWDDFFFLRSILYYLDFVFFFRFSYILLRGFGIRLIEGGFSKGL</sequence>
<protein>
    <submittedName>
        <fullName evidence="2">Uncharacterized protein</fullName>
    </submittedName>
</protein>
<feature type="transmembrane region" description="Helical" evidence="1">
    <location>
        <begin position="40"/>
        <end position="58"/>
    </location>
</feature>
<proteinExistence type="predicted"/>
<organism evidence="2 3">
    <name type="scientific">Leptospira noguchii</name>
    <dbReference type="NCBI Taxonomy" id="28182"/>
    <lineage>
        <taxon>Bacteria</taxon>
        <taxon>Pseudomonadati</taxon>
        <taxon>Spirochaetota</taxon>
        <taxon>Spirochaetia</taxon>
        <taxon>Leptospirales</taxon>
        <taxon>Leptospiraceae</taxon>
        <taxon>Leptospira</taxon>
    </lineage>
</organism>
<reference evidence="2 3" key="1">
    <citation type="submission" date="2013-01" db="EMBL/GenBank/DDBJ databases">
        <authorList>
            <person name="Harkins D.M."/>
            <person name="Durkin A.S."/>
            <person name="Brinkac L.M."/>
            <person name="Haft D.H."/>
            <person name="Selengut J.D."/>
            <person name="Sanka R."/>
            <person name="DePew J."/>
            <person name="Purushe J."/>
            <person name="Matthias M.A."/>
            <person name="Vinetz J.M."/>
            <person name="Sutton G.G."/>
            <person name="Nierman W.C."/>
            <person name="Fouts D.E."/>
        </authorList>
    </citation>
    <scope>NUCLEOTIDE SEQUENCE [LARGE SCALE GENOMIC DNA]</scope>
    <source>
        <strain evidence="2 3">HAI1536</strain>
    </source>
</reference>